<keyword evidence="12" id="KW-1185">Reference proteome</keyword>
<dbReference type="GO" id="GO:0009072">
    <property type="term" value="P:aromatic amino acid metabolic process"/>
    <property type="evidence" value="ECO:0007669"/>
    <property type="project" value="InterPro"/>
</dbReference>
<dbReference type="InterPro" id="IPR029068">
    <property type="entry name" value="Glyas_Bleomycin-R_OHBP_Dase"/>
</dbReference>
<dbReference type="GO" id="GO:0003868">
    <property type="term" value="F:4-hydroxyphenylpyruvate dioxygenase activity"/>
    <property type="evidence" value="ECO:0007669"/>
    <property type="project" value="UniProtKB-EC"/>
</dbReference>
<dbReference type="Pfam" id="PF00903">
    <property type="entry name" value="Glyoxalase"/>
    <property type="match status" value="1"/>
</dbReference>
<evidence type="ECO:0000256" key="9">
    <source>
        <dbReference type="ARBA" id="ARBA00048047"/>
    </source>
</evidence>
<dbReference type="InterPro" id="IPR041736">
    <property type="entry name" value="4OHPhenylPyrv_dOase_N"/>
</dbReference>
<evidence type="ECO:0000256" key="8">
    <source>
        <dbReference type="ARBA" id="ARBA00033727"/>
    </source>
</evidence>
<comment type="catalytic activity">
    <reaction evidence="9">
        <text>3-(4-hydroxyphenyl)pyruvate + O2 = homogentisate + CO2</text>
        <dbReference type="Rhea" id="RHEA:16189"/>
        <dbReference type="ChEBI" id="CHEBI:15379"/>
        <dbReference type="ChEBI" id="CHEBI:16169"/>
        <dbReference type="ChEBI" id="CHEBI:16526"/>
        <dbReference type="ChEBI" id="CHEBI:36242"/>
        <dbReference type="EC" id="1.13.11.27"/>
    </reaction>
    <physiologicalReaction direction="left-to-right" evidence="9">
        <dbReference type="Rhea" id="RHEA:16190"/>
    </physiologicalReaction>
</comment>
<evidence type="ECO:0000256" key="7">
    <source>
        <dbReference type="ARBA" id="ARBA00029786"/>
    </source>
</evidence>
<feature type="domain" description="VOC" evidence="10">
    <location>
        <begin position="182"/>
        <end position="341"/>
    </location>
</feature>
<gene>
    <name evidence="11" type="ORF">JRQ81_014991</name>
</gene>
<evidence type="ECO:0000259" key="10">
    <source>
        <dbReference type="PROSITE" id="PS51819"/>
    </source>
</evidence>
<comment type="function">
    <text evidence="8">Catalyzes the conversion of 4-hydroxyphenylpyruvic acid to homogentisic acid, one of the steps in tyrosine catabolism.</text>
</comment>
<evidence type="ECO:0000256" key="4">
    <source>
        <dbReference type="ARBA" id="ARBA00022723"/>
    </source>
</evidence>
<name>A0A9Q0XYF4_9SAUR</name>
<evidence type="ECO:0000256" key="2">
    <source>
        <dbReference type="ARBA" id="ARBA00005877"/>
    </source>
</evidence>
<keyword evidence="5" id="KW-0677">Repeat</keyword>
<dbReference type="PROSITE" id="PS51819">
    <property type="entry name" value="VOC"/>
    <property type="match status" value="2"/>
</dbReference>
<reference evidence="11" key="1">
    <citation type="journal article" date="2023" name="DNA Res.">
        <title>Chromosome-level genome assembly of Phrynocephalus forsythii using third-generation DNA sequencing and Hi-C analysis.</title>
        <authorList>
            <person name="Qi Y."/>
            <person name="Zhao W."/>
            <person name="Zhao Y."/>
            <person name="Niu C."/>
            <person name="Cao S."/>
            <person name="Zhang Y."/>
        </authorList>
    </citation>
    <scope>NUCLEOTIDE SEQUENCE</scope>
    <source>
        <tissue evidence="11">Muscle</tissue>
    </source>
</reference>
<evidence type="ECO:0000313" key="11">
    <source>
        <dbReference type="EMBL" id="KAJ7332811.1"/>
    </source>
</evidence>
<evidence type="ECO:0000313" key="12">
    <source>
        <dbReference type="Proteomes" id="UP001142489"/>
    </source>
</evidence>
<organism evidence="11 12">
    <name type="scientific">Phrynocephalus forsythii</name>
    <dbReference type="NCBI Taxonomy" id="171643"/>
    <lineage>
        <taxon>Eukaryota</taxon>
        <taxon>Metazoa</taxon>
        <taxon>Chordata</taxon>
        <taxon>Craniata</taxon>
        <taxon>Vertebrata</taxon>
        <taxon>Euteleostomi</taxon>
        <taxon>Lepidosauria</taxon>
        <taxon>Squamata</taxon>
        <taxon>Bifurcata</taxon>
        <taxon>Unidentata</taxon>
        <taxon>Episquamata</taxon>
        <taxon>Toxicofera</taxon>
        <taxon>Iguania</taxon>
        <taxon>Acrodonta</taxon>
        <taxon>Agamidae</taxon>
        <taxon>Agaminae</taxon>
        <taxon>Phrynocephalus</taxon>
    </lineage>
</organism>
<proteinExistence type="inferred from homology"/>
<feature type="domain" description="VOC" evidence="10">
    <location>
        <begin position="6"/>
        <end position="153"/>
    </location>
</feature>
<comment type="similarity">
    <text evidence="2">Belongs to the 4HPPD family.</text>
</comment>
<dbReference type="Proteomes" id="UP001142489">
    <property type="component" value="Unassembled WGS sequence"/>
</dbReference>
<dbReference type="PANTHER" id="PTHR11959">
    <property type="entry name" value="4-HYDROXYPHENYLPYRUVATE DIOXYGENASE"/>
    <property type="match status" value="1"/>
</dbReference>
<dbReference type="Gene3D" id="3.10.180.10">
    <property type="entry name" value="2,3-Dihydroxybiphenyl 1,2-Dioxygenase, domain 1"/>
    <property type="match status" value="2"/>
</dbReference>
<keyword evidence="4" id="KW-0479">Metal-binding</keyword>
<dbReference type="PANTHER" id="PTHR11959:SF10">
    <property type="entry name" value="4-HYDROXYPHENYLPYRUVATE DIOXYGENASE-LIKE PROTEIN"/>
    <property type="match status" value="1"/>
</dbReference>
<dbReference type="InterPro" id="IPR005956">
    <property type="entry name" value="4OHPhenylPyrv_dOase"/>
</dbReference>
<evidence type="ECO:0000256" key="6">
    <source>
        <dbReference type="ARBA" id="ARBA00023004"/>
    </source>
</evidence>
<evidence type="ECO:0000256" key="5">
    <source>
        <dbReference type="ARBA" id="ARBA00022737"/>
    </source>
</evidence>
<evidence type="ECO:0000256" key="1">
    <source>
        <dbReference type="ARBA" id="ARBA00001962"/>
    </source>
</evidence>
<protein>
    <recommendedName>
        <fullName evidence="3">4-hydroxyphenylpyruvate dioxygenase</fullName>
    </recommendedName>
    <alternativeName>
        <fullName evidence="7">4-hydroxyphenylpyruvic acid oxidase</fullName>
    </alternativeName>
</protein>
<sequence>MALLNRLCHIGFHVPERQTLASDLVSKFGFELFATRVGDWCRQLVLRRGDAMFVVNEKLQSVISKAQTPPASSSSGQSLGGGMLYDVDPQCTVSTASNICFEVEDVSEISQNLKELGCHILVSPTTLADEDGSVTYSVVKSIVGNISHTLLDRSQYCGPFLPGFHVAKDVLEKFQRTKDSTHFDHITYACPQGSTPAVLEWYENCLGFQRVFIHPQDNAVEGFRIQGNGVGLQLVAMQPSGNGLTLLDQHDCKFILSESLQEQKSNQVDNFLKQHGGAGIQHVALGITDIIETTAAMAKSGASFLKPPIAYYGEKKKEQEVEQAGQDLQLLKDHGILLDTEVLREKIITMALLFMGSNT</sequence>
<keyword evidence="6" id="KW-0408">Iron</keyword>
<accession>A0A9Q0XYF4</accession>
<dbReference type="EMBL" id="JAPFRF010000005">
    <property type="protein sequence ID" value="KAJ7332811.1"/>
    <property type="molecule type" value="Genomic_DNA"/>
</dbReference>
<dbReference type="InterPro" id="IPR004360">
    <property type="entry name" value="Glyas_Fos-R_dOase_dom"/>
</dbReference>
<dbReference type="SUPFAM" id="SSF54593">
    <property type="entry name" value="Glyoxalase/Bleomycin resistance protein/Dihydroxybiphenyl dioxygenase"/>
    <property type="match status" value="1"/>
</dbReference>
<dbReference type="CDD" id="cd08342">
    <property type="entry name" value="HPPD_N_like"/>
    <property type="match status" value="1"/>
</dbReference>
<dbReference type="OrthoDB" id="414569at2759"/>
<dbReference type="AlphaFoldDB" id="A0A9Q0XYF4"/>
<comment type="cofactor">
    <cofactor evidence="1">
        <name>Fe cation</name>
        <dbReference type="ChEBI" id="CHEBI:24875"/>
    </cofactor>
</comment>
<dbReference type="GO" id="GO:0046872">
    <property type="term" value="F:metal ion binding"/>
    <property type="evidence" value="ECO:0007669"/>
    <property type="project" value="UniProtKB-KW"/>
</dbReference>
<dbReference type="InterPro" id="IPR037523">
    <property type="entry name" value="VOC_core"/>
</dbReference>
<comment type="caution">
    <text evidence="11">The sequence shown here is derived from an EMBL/GenBank/DDBJ whole genome shotgun (WGS) entry which is preliminary data.</text>
</comment>
<evidence type="ECO:0000256" key="3">
    <source>
        <dbReference type="ARBA" id="ARBA00018452"/>
    </source>
</evidence>